<dbReference type="PANTHER" id="PTHR15502">
    <property type="entry name" value="CALCINEURIN-BINDING PROTEIN CABIN 1-RELATED"/>
    <property type="match status" value="1"/>
</dbReference>
<keyword evidence="3" id="KW-0539">Nucleus</keyword>
<evidence type="ECO:0000256" key="2">
    <source>
        <dbReference type="ARBA" id="ARBA00007335"/>
    </source>
</evidence>
<dbReference type="SUPFAM" id="SSF48452">
    <property type="entry name" value="TPR-like"/>
    <property type="match status" value="1"/>
</dbReference>
<feature type="compositionally biased region" description="Polar residues" evidence="4">
    <location>
        <begin position="1402"/>
        <end position="1419"/>
    </location>
</feature>
<evidence type="ECO:0000313" key="6">
    <source>
        <dbReference type="Proteomes" id="UP000193648"/>
    </source>
</evidence>
<proteinExistence type="inferred from homology"/>
<evidence type="ECO:0000256" key="4">
    <source>
        <dbReference type="SAM" id="MobiDB-lite"/>
    </source>
</evidence>
<dbReference type="GO" id="GO:0000417">
    <property type="term" value="C:HIR complex"/>
    <property type="evidence" value="ECO:0007669"/>
    <property type="project" value="TreeGrafter"/>
</dbReference>
<dbReference type="InterPro" id="IPR033053">
    <property type="entry name" value="Hir3/CABIN1"/>
</dbReference>
<protein>
    <recommendedName>
        <fullName evidence="7">Histone transcription regulator 3 homolog</fullName>
    </recommendedName>
</protein>
<dbReference type="GO" id="GO:0005634">
    <property type="term" value="C:nucleus"/>
    <property type="evidence" value="ECO:0007669"/>
    <property type="project" value="UniProtKB-SubCell"/>
</dbReference>
<feature type="compositionally biased region" description="Polar residues" evidence="4">
    <location>
        <begin position="1459"/>
        <end position="1469"/>
    </location>
</feature>
<dbReference type="PANTHER" id="PTHR15502:SF7">
    <property type="entry name" value="CALCINEURIN-BINDING PROTEIN CABIN-1"/>
    <property type="match status" value="1"/>
</dbReference>
<reference evidence="5 6" key="1">
    <citation type="submission" date="2016-07" db="EMBL/GenBank/DDBJ databases">
        <title>Pervasive Adenine N6-methylation of Active Genes in Fungi.</title>
        <authorList>
            <consortium name="DOE Joint Genome Institute"/>
            <person name="Mondo S.J."/>
            <person name="Dannebaum R.O."/>
            <person name="Kuo R.C."/>
            <person name="Labutti K."/>
            <person name="Haridas S."/>
            <person name="Kuo A."/>
            <person name="Salamov A."/>
            <person name="Ahrendt S.R."/>
            <person name="Lipzen A."/>
            <person name="Sullivan W."/>
            <person name="Andreopoulos W.B."/>
            <person name="Clum A."/>
            <person name="Lindquist E."/>
            <person name="Daum C."/>
            <person name="Ramamoorthy G.K."/>
            <person name="Gryganskyi A."/>
            <person name="Culley D."/>
            <person name="Magnuson J.K."/>
            <person name="James T.Y."/>
            <person name="O'Malley M.A."/>
            <person name="Stajich J.E."/>
            <person name="Spatafora J.W."/>
            <person name="Visel A."/>
            <person name="Grigoriev I.V."/>
        </authorList>
    </citation>
    <scope>NUCLEOTIDE SEQUENCE [LARGE SCALE GENOMIC DNA]</scope>
    <source>
        <strain evidence="5 6">NRRL 3116</strain>
    </source>
</reference>
<organism evidence="5 6">
    <name type="scientific">Lobosporangium transversale</name>
    <dbReference type="NCBI Taxonomy" id="64571"/>
    <lineage>
        <taxon>Eukaryota</taxon>
        <taxon>Fungi</taxon>
        <taxon>Fungi incertae sedis</taxon>
        <taxon>Mucoromycota</taxon>
        <taxon>Mortierellomycotina</taxon>
        <taxon>Mortierellomycetes</taxon>
        <taxon>Mortierellales</taxon>
        <taxon>Mortierellaceae</taxon>
        <taxon>Lobosporangium</taxon>
    </lineage>
</organism>
<dbReference type="InParanoid" id="A0A1Y2GTM8"/>
<name>A0A1Y2GTM8_9FUNG</name>
<dbReference type="RefSeq" id="XP_021882954.1">
    <property type="nucleotide sequence ID" value="XM_022020799.1"/>
</dbReference>
<gene>
    <name evidence="5" type="ORF">BCR41DRAFT_30554</name>
</gene>
<feature type="region of interest" description="Disordered" evidence="4">
    <location>
        <begin position="1347"/>
        <end position="1375"/>
    </location>
</feature>
<feature type="compositionally biased region" description="Basic and acidic residues" evidence="4">
    <location>
        <begin position="1473"/>
        <end position="1514"/>
    </location>
</feature>
<dbReference type="GO" id="GO:0006325">
    <property type="term" value="P:chromatin organization"/>
    <property type="evidence" value="ECO:0007669"/>
    <property type="project" value="InterPro"/>
</dbReference>
<dbReference type="GeneID" id="33562643"/>
<evidence type="ECO:0000256" key="1">
    <source>
        <dbReference type="ARBA" id="ARBA00004123"/>
    </source>
</evidence>
<feature type="region of interest" description="Disordered" evidence="4">
    <location>
        <begin position="1311"/>
        <end position="1333"/>
    </location>
</feature>
<comment type="subcellular location">
    <subcellularLocation>
        <location evidence="1">Nucleus</location>
    </subcellularLocation>
</comment>
<evidence type="ECO:0000313" key="5">
    <source>
        <dbReference type="EMBL" id="ORZ21045.1"/>
    </source>
</evidence>
<evidence type="ECO:0008006" key="7">
    <source>
        <dbReference type="Google" id="ProtNLM"/>
    </source>
</evidence>
<keyword evidence="6" id="KW-1185">Reference proteome</keyword>
<accession>A0A1Y2GTM8</accession>
<feature type="region of interest" description="Disordered" evidence="4">
    <location>
        <begin position="1246"/>
        <end position="1278"/>
    </location>
</feature>
<dbReference type="InterPro" id="IPR011990">
    <property type="entry name" value="TPR-like_helical_dom_sf"/>
</dbReference>
<feature type="region of interest" description="Disordered" evidence="4">
    <location>
        <begin position="1389"/>
        <end position="1532"/>
    </location>
</feature>
<dbReference type="EMBL" id="MCFF01000012">
    <property type="protein sequence ID" value="ORZ21045.1"/>
    <property type="molecule type" value="Genomic_DNA"/>
</dbReference>
<comment type="similarity">
    <text evidence="2">Belongs to the HIR3 family.</text>
</comment>
<dbReference type="STRING" id="64571.A0A1Y2GTM8"/>
<evidence type="ECO:0000256" key="3">
    <source>
        <dbReference type="ARBA" id="ARBA00023242"/>
    </source>
</evidence>
<dbReference type="Gene3D" id="1.25.40.10">
    <property type="entry name" value="Tetratricopeptide repeat domain"/>
    <property type="match status" value="1"/>
</dbReference>
<dbReference type="OrthoDB" id="77564at2759"/>
<comment type="caution">
    <text evidence="5">The sequence shown here is derived from an EMBL/GenBank/DDBJ whole genome shotgun (WGS) entry which is preliminary data.</text>
</comment>
<dbReference type="Proteomes" id="UP000193648">
    <property type="component" value="Unassembled WGS sequence"/>
</dbReference>
<dbReference type="GO" id="GO:0031491">
    <property type="term" value="F:nucleosome binding"/>
    <property type="evidence" value="ECO:0007669"/>
    <property type="project" value="TreeGrafter"/>
</dbReference>
<sequence>MIEEYLLEYLNQESRTSEPNEELDRCIVLELQLAICEMYLDEIVHTILHPFTTVSKKGKGAKKVDAEHVAKLDKQFQRWLYLVSLGLNIPLKKRDMVITLNTEPWLRTALMRFEWMQGRHAQCLGNAPQAIACFEGCVQILKNDESLSIQLPNCKYDTEVKADKIHERLRRLKAHQYVLDAARLFNEKDYNAVMTRLCPIFLKNRDQNWDQAHSNDESDRNIESDITDFIGGSLPEKLELMELLYKSCEALENRELQFHCIVEMFVLVVQTLVNTITDKSEATEVWFLFGQVAHTLYLLRETLQSTALAILLGSLESRLLQRLVCCILAVARLGFVNVLHQDRLVDDDIKLSYSDLLKHRPHLEQFNLVLIRVWVVLLLLLPGWVQETSAGDSIHGQVLSDKSKVDTKRLPLEIRPLLMKDIDVDHETAERILHQPLTTNSSTPLRMYAGPSQELYMELIALIHDDLGVRGICGIDNNQLIKLALKVSSPMQGAFYRKEENQCYYCFYGISLSVDGQYPIEHSSTIIDFDQTAAIEFFPLLERSLSDRVLRGQVRGDLKDAVDRVEEALGAPPYESNAILEMNRQIIDGYLASEINFAEAIQIASVSRLPTMQQPPSSKLASVYRRIYAIQGKIFLAQFRNKAKNNQFKPLEDLQHAIDQFRTDIHVNPESWDSWYSLASCYAYLADENLIFSASDIKNNFLKITDLQKRAFQCFAQAVRLAPKRLSRVKAKNSVNEIALIPEMNRHQHRIDNNELWNEAGQDNNEKERAASEDCESYQTCDLGAIKKPEANSNADDEWYQRQALFWFDFGNLVHGILSRPMRMEAMRRSGGLEILSDTGGTKMVPIPAPSEEQVYKFAAFCFKRSMMLNDQNWRTPFMLGKCIEKLKGRPTQVLALYKLAAEKVPHRSGQPGHERIFEAVYKIISTLSKYLAKDMINPAVVKPLMTKTLMSSKLNAAEGESYFLEPHMEDRGAAASDSLIKKDSHGKEKRDAFRLLCEGLARIRHADKRHWHHRPVFRQACILYYIYHDAERAKAEMLSLFQIKSNQKTLVSSVWKPEFERSGKHFIYVGEYTKFLIILAKETQDVDTLNSLARKIRRATGLLLDLKEVWELLYDSYLAVLADLVGSPPAIPVAEVIPRTEFREKAAIYEARMFEQGATNLPGLVVLQRLCELKKLNEKMAPEGEMGQLLAVCYSKLFIEVGGAELYPKELVRQLSSNTEQDVSMTSASTTVETHLEYNGMNASEDIPENQLNRPQQQKDHAVSTKQPQQADEKYDQEGDQLKMEKMALNDSASVIPAIIIEDNDIKDSSAGHAQDIGDDGVAASQSNLPNPHLDTTALLGGMEIPSSPTPSIHTKDNDTNASMDMEPDLEDWKSRKKISIAELASRATTMCKAPPPSLKAPQSLQNKLAGPDNQTAVDETLTSTGTGTRDTKGEDQPVNEELNASNGDTKEKVGTASEVSPVQTQGDDQAGEPHEEKERADNELEIKGEDNVQDHDQSKDCDARKYDGKQKMEANAAQTEGNRLDTDSMN</sequence>